<reference evidence="8" key="1">
    <citation type="journal article" date="2020" name="Stud. Mycol.">
        <title>101 Dothideomycetes genomes: a test case for predicting lifestyles and emergence of pathogens.</title>
        <authorList>
            <person name="Haridas S."/>
            <person name="Albert R."/>
            <person name="Binder M."/>
            <person name="Bloem J."/>
            <person name="Labutti K."/>
            <person name="Salamov A."/>
            <person name="Andreopoulos B."/>
            <person name="Baker S."/>
            <person name="Barry K."/>
            <person name="Bills G."/>
            <person name="Bluhm B."/>
            <person name="Cannon C."/>
            <person name="Castanera R."/>
            <person name="Culley D."/>
            <person name="Daum C."/>
            <person name="Ezra D."/>
            <person name="Gonzalez J."/>
            <person name="Henrissat B."/>
            <person name="Kuo A."/>
            <person name="Liang C."/>
            <person name="Lipzen A."/>
            <person name="Lutzoni F."/>
            <person name="Magnuson J."/>
            <person name="Mondo S."/>
            <person name="Nolan M."/>
            <person name="Ohm R."/>
            <person name="Pangilinan J."/>
            <person name="Park H.-J."/>
            <person name="Ramirez L."/>
            <person name="Alfaro M."/>
            <person name="Sun H."/>
            <person name="Tritt A."/>
            <person name="Yoshinaga Y."/>
            <person name="Zwiers L.-H."/>
            <person name="Turgeon B."/>
            <person name="Goodwin S."/>
            <person name="Spatafora J."/>
            <person name="Crous P."/>
            <person name="Grigoriev I."/>
        </authorList>
    </citation>
    <scope>NUCLEOTIDE SEQUENCE</scope>
    <source>
        <strain evidence="8">CBS 480.64</strain>
    </source>
</reference>
<comment type="catalytic activity">
    <reaction evidence="6">
        <text>cytidine(34) in tRNA(Ile2) + L-lysine + ATP = lysidine(34) in tRNA(Ile2) + AMP + diphosphate + H(+)</text>
        <dbReference type="Rhea" id="RHEA:43744"/>
        <dbReference type="Rhea" id="RHEA-COMP:10625"/>
        <dbReference type="Rhea" id="RHEA-COMP:10670"/>
        <dbReference type="ChEBI" id="CHEBI:15378"/>
        <dbReference type="ChEBI" id="CHEBI:30616"/>
        <dbReference type="ChEBI" id="CHEBI:32551"/>
        <dbReference type="ChEBI" id="CHEBI:33019"/>
        <dbReference type="ChEBI" id="CHEBI:82748"/>
        <dbReference type="ChEBI" id="CHEBI:83665"/>
        <dbReference type="ChEBI" id="CHEBI:456215"/>
        <dbReference type="EC" id="6.3.4.19"/>
    </reaction>
</comment>
<dbReference type="NCBIfam" id="TIGR02432">
    <property type="entry name" value="lysidine_TilS_N"/>
    <property type="match status" value="1"/>
</dbReference>
<feature type="domain" description="tRNA(Ile)-lysidine/2-thiocytidine synthase N-terminal" evidence="7">
    <location>
        <begin position="23"/>
        <end position="238"/>
    </location>
</feature>
<evidence type="ECO:0000256" key="5">
    <source>
        <dbReference type="ARBA" id="ARBA00022840"/>
    </source>
</evidence>
<name>A0A6A7C0L0_9PEZI</name>
<dbReference type="InterPro" id="IPR011063">
    <property type="entry name" value="TilS/TtcA_N"/>
</dbReference>
<dbReference type="HAMAP" id="MF_01161">
    <property type="entry name" value="tRNA_Ile_lys_synt"/>
    <property type="match status" value="1"/>
</dbReference>
<dbReference type="GO" id="GO:0005524">
    <property type="term" value="F:ATP binding"/>
    <property type="evidence" value="ECO:0007669"/>
    <property type="project" value="UniProtKB-KW"/>
</dbReference>
<dbReference type="Proteomes" id="UP000799421">
    <property type="component" value="Unassembled WGS sequence"/>
</dbReference>
<gene>
    <name evidence="8" type="ORF">K470DRAFT_231357</name>
</gene>
<sequence>MRTALQIEQQFQSLISPKWHRSIALAISGGVDSMALASLCSTYNQLNRPLLAYIVDHQLRPGSGHEAQIVSDELSRMGFHPEILTIPQSLDQIVHIESYARRERYRALGRACKKHGVTELLVAQHADDQAETVLQRVINGYRGTGLRGIQACAPFPESFGMFGIHKSRTARKVPAHLCSREKGGFPPLEVSTGGVTLYRPLLGFRKKELVNYCVERSVKWVEDETNADASLASRNAIRMLLREEEKLPVALRTGSLLRLAETVGGSYAHAEEKAKRLLRDLEFVLDTATGSARLSAECFGKEENGLVKAIAWKIALETVSPLTHVPLKNVYGFDPGRAPCQVAGVQIKWASAVQGRTSFLELHRARPRRGESESLKLSLTDEGQGRSTSQWMLWDNRFWIRVSLPTGYQCDDVSVRLLSAGDNATLRKVFSREKLERFRTLPDSMRYTLPVLIAGGNLVALPTLGWGLVGPWRPWPESGQANSLDTFATNEGVAWWDVRYKSIDN</sequence>
<dbReference type="OrthoDB" id="434144at2759"/>
<evidence type="ECO:0000256" key="3">
    <source>
        <dbReference type="ARBA" id="ARBA00022694"/>
    </source>
</evidence>
<evidence type="ECO:0000256" key="6">
    <source>
        <dbReference type="ARBA" id="ARBA00048539"/>
    </source>
</evidence>
<dbReference type="EMBL" id="MU005976">
    <property type="protein sequence ID" value="KAF2860994.1"/>
    <property type="molecule type" value="Genomic_DNA"/>
</dbReference>
<keyword evidence="3" id="KW-0819">tRNA processing</keyword>
<dbReference type="EC" id="6.3.4.19" evidence="1"/>
<keyword evidence="5" id="KW-0067">ATP-binding</keyword>
<dbReference type="SUPFAM" id="SSF52402">
    <property type="entry name" value="Adenine nucleotide alpha hydrolases-like"/>
    <property type="match status" value="1"/>
</dbReference>
<evidence type="ECO:0000256" key="2">
    <source>
        <dbReference type="ARBA" id="ARBA00022598"/>
    </source>
</evidence>
<evidence type="ECO:0000313" key="8">
    <source>
        <dbReference type="EMBL" id="KAF2860994.1"/>
    </source>
</evidence>
<evidence type="ECO:0000259" key="7">
    <source>
        <dbReference type="Pfam" id="PF01171"/>
    </source>
</evidence>
<proteinExistence type="inferred from homology"/>
<dbReference type="InterPro" id="IPR012795">
    <property type="entry name" value="tRNA_Ile_lys_synt_N"/>
</dbReference>
<organism evidence="8 9">
    <name type="scientific">Piedraia hortae CBS 480.64</name>
    <dbReference type="NCBI Taxonomy" id="1314780"/>
    <lineage>
        <taxon>Eukaryota</taxon>
        <taxon>Fungi</taxon>
        <taxon>Dikarya</taxon>
        <taxon>Ascomycota</taxon>
        <taxon>Pezizomycotina</taxon>
        <taxon>Dothideomycetes</taxon>
        <taxon>Dothideomycetidae</taxon>
        <taxon>Capnodiales</taxon>
        <taxon>Piedraiaceae</taxon>
        <taxon>Piedraia</taxon>
    </lineage>
</organism>
<keyword evidence="4" id="KW-0547">Nucleotide-binding</keyword>
<evidence type="ECO:0000256" key="4">
    <source>
        <dbReference type="ARBA" id="ARBA00022741"/>
    </source>
</evidence>
<dbReference type="InterPro" id="IPR014729">
    <property type="entry name" value="Rossmann-like_a/b/a_fold"/>
</dbReference>
<dbReference type="CDD" id="cd01992">
    <property type="entry name" value="TilS_N"/>
    <property type="match status" value="1"/>
</dbReference>
<dbReference type="PANTHER" id="PTHR43033">
    <property type="entry name" value="TRNA(ILE)-LYSIDINE SYNTHASE-RELATED"/>
    <property type="match status" value="1"/>
</dbReference>
<dbReference type="GO" id="GO:0032267">
    <property type="term" value="F:tRNA(Ile)-lysidine synthase activity"/>
    <property type="evidence" value="ECO:0007669"/>
    <property type="project" value="UniProtKB-EC"/>
</dbReference>
<protein>
    <recommendedName>
        <fullName evidence="1">tRNA(Ile)-lysidine synthetase</fullName>
        <ecNumber evidence="1">6.3.4.19</ecNumber>
    </recommendedName>
</protein>
<accession>A0A6A7C0L0</accession>
<dbReference type="Gene3D" id="3.40.50.620">
    <property type="entry name" value="HUPs"/>
    <property type="match status" value="1"/>
</dbReference>
<dbReference type="PANTHER" id="PTHR43033:SF1">
    <property type="entry name" value="TRNA(ILE)-LYSIDINE SYNTHASE-RELATED"/>
    <property type="match status" value="1"/>
</dbReference>
<evidence type="ECO:0000313" key="9">
    <source>
        <dbReference type="Proteomes" id="UP000799421"/>
    </source>
</evidence>
<keyword evidence="2" id="KW-0436">Ligase</keyword>
<dbReference type="InterPro" id="IPR012094">
    <property type="entry name" value="tRNA_Ile_lys_synt"/>
</dbReference>
<keyword evidence="9" id="KW-1185">Reference proteome</keyword>
<dbReference type="Pfam" id="PF01171">
    <property type="entry name" value="ATP_bind_3"/>
    <property type="match status" value="1"/>
</dbReference>
<evidence type="ECO:0000256" key="1">
    <source>
        <dbReference type="ARBA" id="ARBA00013267"/>
    </source>
</evidence>
<dbReference type="GO" id="GO:0008033">
    <property type="term" value="P:tRNA processing"/>
    <property type="evidence" value="ECO:0007669"/>
    <property type="project" value="UniProtKB-KW"/>
</dbReference>
<dbReference type="AlphaFoldDB" id="A0A6A7C0L0"/>